<organism evidence="1 2">
    <name type="scientific">Sphingobium chungbukense</name>
    <dbReference type="NCBI Taxonomy" id="56193"/>
    <lineage>
        <taxon>Bacteria</taxon>
        <taxon>Pseudomonadati</taxon>
        <taxon>Pseudomonadota</taxon>
        <taxon>Alphaproteobacteria</taxon>
        <taxon>Sphingomonadales</taxon>
        <taxon>Sphingomonadaceae</taxon>
        <taxon>Sphingobium</taxon>
    </lineage>
</organism>
<evidence type="ECO:0000313" key="2">
    <source>
        <dbReference type="Proteomes" id="UP000033874"/>
    </source>
</evidence>
<name>A0A0M3ARW1_9SPHN</name>
<dbReference type="EMBL" id="LBIC01000003">
    <property type="protein sequence ID" value="KKW92643.1"/>
    <property type="molecule type" value="Genomic_DNA"/>
</dbReference>
<accession>A0A0M3ARW1</accession>
<sequence length="71" mass="7683">MTPRHHPRKRVFPVRSTRTVKQPDHWVQTASGFVRARDSDASFAQDPKGLGGVAVAVRAGGIAMNSKDISA</sequence>
<reference evidence="1 2" key="1">
    <citation type="submission" date="2015-04" db="EMBL/GenBank/DDBJ databases">
        <title>Genome sequence of aromatic hydrocarbons-degrading Sphingobium chungbukense DJ77.</title>
        <authorList>
            <person name="Kim Y.-C."/>
            <person name="Chae J.-C."/>
        </authorList>
    </citation>
    <scope>NUCLEOTIDE SEQUENCE [LARGE SCALE GENOMIC DNA]</scope>
    <source>
        <strain evidence="1 2">DJ77</strain>
    </source>
</reference>
<dbReference type="STRING" id="56193.YP76_06820"/>
<dbReference type="PATRIC" id="fig|56193.3.peg.1406"/>
<protein>
    <submittedName>
        <fullName evidence="1">Uncharacterized protein</fullName>
    </submittedName>
</protein>
<comment type="caution">
    <text evidence="1">The sequence shown here is derived from an EMBL/GenBank/DDBJ whole genome shotgun (WGS) entry which is preliminary data.</text>
</comment>
<dbReference type="AlphaFoldDB" id="A0A0M3ARW1"/>
<proteinExistence type="predicted"/>
<dbReference type="Proteomes" id="UP000033874">
    <property type="component" value="Unassembled WGS sequence"/>
</dbReference>
<keyword evidence="2" id="KW-1185">Reference proteome</keyword>
<gene>
    <name evidence="1" type="ORF">YP76_06820</name>
</gene>
<evidence type="ECO:0000313" key="1">
    <source>
        <dbReference type="EMBL" id="KKW92643.1"/>
    </source>
</evidence>
<dbReference type="RefSeq" id="WP_046762859.1">
    <property type="nucleotide sequence ID" value="NZ_LBIC01000003.1"/>
</dbReference>